<evidence type="ECO:0000256" key="8">
    <source>
        <dbReference type="ARBA" id="ARBA00023002"/>
    </source>
</evidence>
<dbReference type="GO" id="GO:0020037">
    <property type="term" value="F:heme binding"/>
    <property type="evidence" value="ECO:0007669"/>
    <property type="project" value="InterPro"/>
</dbReference>
<keyword evidence="10" id="KW-0503">Monooxygenase</keyword>
<dbReference type="EMBL" id="LR725784">
    <property type="protein sequence ID" value="VWO96619.1"/>
    <property type="molecule type" value="Genomic_DNA"/>
</dbReference>
<dbReference type="GO" id="GO:0016705">
    <property type="term" value="F:oxidoreductase activity, acting on paired donors, with incorporation or reduction of molecular oxygen"/>
    <property type="evidence" value="ECO:0007669"/>
    <property type="project" value="InterPro"/>
</dbReference>
<accession>A0A5K1JX17</accession>
<keyword evidence="9" id="KW-0408">Iron</keyword>
<keyword evidence="4" id="KW-0349">Heme</keyword>
<keyword evidence="8" id="KW-0560">Oxidoreductase</keyword>
<gene>
    <name evidence="12" type="primary">A0A0B5JGW8</name>
</gene>
<keyword evidence="6" id="KW-0479">Metal-binding</keyword>
<dbReference type="Gene3D" id="1.10.630.10">
    <property type="entry name" value="Cytochrome P450"/>
    <property type="match status" value="1"/>
</dbReference>
<dbReference type="InterPro" id="IPR036396">
    <property type="entry name" value="Cyt_P450_sf"/>
</dbReference>
<evidence type="ECO:0000256" key="10">
    <source>
        <dbReference type="ARBA" id="ARBA00023033"/>
    </source>
</evidence>
<evidence type="ECO:0000313" key="12">
    <source>
        <dbReference type="EMBL" id="VWO96619.1"/>
    </source>
</evidence>
<keyword evidence="5" id="KW-0812">Transmembrane</keyword>
<evidence type="ECO:0000256" key="9">
    <source>
        <dbReference type="ARBA" id="ARBA00023004"/>
    </source>
</evidence>
<evidence type="ECO:0000256" key="5">
    <source>
        <dbReference type="ARBA" id="ARBA00022692"/>
    </source>
</evidence>
<keyword evidence="7" id="KW-1133">Transmembrane helix</keyword>
<evidence type="ECO:0000256" key="3">
    <source>
        <dbReference type="ARBA" id="ARBA00010617"/>
    </source>
</evidence>
<evidence type="ECO:0000256" key="7">
    <source>
        <dbReference type="ARBA" id="ARBA00022989"/>
    </source>
</evidence>
<sequence length="100" mass="11224">MPPGPPRSFWGDNTLDIPRIKPWETFTAWNRKYGALDILLRTPTQARPNPQLTVSHSVGPIISFYLGRKPVIVLGTAQAAWDLLDKRADIYSARPRSIVA</sequence>
<reference evidence="12" key="1">
    <citation type="submission" date="2019-10" db="EMBL/GenBank/DDBJ databases">
        <authorList>
            <person name="Nor Muhammad N."/>
        </authorList>
    </citation>
    <scope>NUCLEOTIDE SEQUENCE</scope>
</reference>
<evidence type="ECO:0000256" key="4">
    <source>
        <dbReference type="ARBA" id="ARBA00022617"/>
    </source>
</evidence>
<dbReference type="GO" id="GO:0005506">
    <property type="term" value="F:iron ion binding"/>
    <property type="evidence" value="ECO:0007669"/>
    <property type="project" value="InterPro"/>
</dbReference>
<dbReference type="AlphaFoldDB" id="A0A5K1JX17"/>
<evidence type="ECO:0000256" key="1">
    <source>
        <dbReference type="ARBA" id="ARBA00001971"/>
    </source>
</evidence>
<dbReference type="PANTHER" id="PTHR46300">
    <property type="entry name" value="P450, PUTATIVE (EUROFUNG)-RELATED-RELATED"/>
    <property type="match status" value="1"/>
</dbReference>
<dbReference type="SUPFAM" id="SSF48264">
    <property type="entry name" value="Cytochrome P450"/>
    <property type="match status" value="1"/>
</dbReference>
<proteinExistence type="inferred from homology"/>
<evidence type="ECO:0000256" key="2">
    <source>
        <dbReference type="ARBA" id="ARBA00004370"/>
    </source>
</evidence>
<protein>
    <submittedName>
        <fullName evidence="12">Cytochrome P450 33C9</fullName>
    </submittedName>
</protein>
<name>A0A5K1JX17_9APHY</name>
<evidence type="ECO:0000256" key="6">
    <source>
        <dbReference type="ARBA" id="ARBA00022723"/>
    </source>
</evidence>
<dbReference type="InterPro" id="IPR050364">
    <property type="entry name" value="Cytochrome_P450_fung"/>
</dbReference>
<comment type="subcellular location">
    <subcellularLocation>
        <location evidence="2">Membrane</location>
    </subcellularLocation>
</comment>
<dbReference type="GO" id="GO:0016020">
    <property type="term" value="C:membrane"/>
    <property type="evidence" value="ECO:0007669"/>
    <property type="project" value="UniProtKB-SubCell"/>
</dbReference>
<keyword evidence="11" id="KW-0472">Membrane</keyword>
<dbReference type="PANTHER" id="PTHR46300:SF4">
    <property type="entry name" value="CYTOCHROME P450 98A3"/>
    <property type="match status" value="1"/>
</dbReference>
<evidence type="ECO:0000256" key="11">
    <source>
        <dbReference type="ARBA" id="ARBA00023136"/>
    </source>
</evidence>
<dbReference type="GO" id="GO:0004497">
    <property type="term" value="F:monooxygenase activity"/>
    <property type="evidence" value="ECO:0007669"/>
    <property type="project" value="UniProtKB-KW"/>
</dbReference>
<comment type="similarity">
    <text evidence="3">Belongs to the cytochrome P450 family.</text>
</comment>
<comment type="cofactor">
    <cofactor evidence="1">
        <name>heme</name>
        <dbReference type="ChEBI" id="CHEBI:30413"/>
    </cofactor>
</comment>
<organism evidence="12">
    <name type="scientific">Ganoderma boninense</name>
    <dbReference type="NCBI Taxonomy" id="34458"/>
    <lineage>
        <taxon>Eukaryota</taxon>
        <taxon>Fungi</taxon>
        <taxon>Dikarya</taxon>
        <taxon>Basidiomycota</taxon>
        <taxon>Agaricomycotina</taxon>
        <taxon>Agaricomycetes</taxon>
        <taxon>Polyporales</taxon>
        <taxon>Polyporaceae</taxon>
        <taxon>Ganoderma</taxon>
    </lineage>
</organism>